<dbReference type="Proteomes" id="UP000611500">
    <property type="component" value="Unassembled WGS sequence"/>
</dbReference>
<evidence type="ECO:0000313" key="2">
    <source>
        <dbReference type="Proteomes" id="UP000611500"/>
    </source>
</evidence>
<gene>
    <name evidence="1" type="ORF">GCM10010961_44760</name>
</gene>
<evidence type="ECO:0000313" key="1">
    <source>
        <dbReference type="EMBL" id="GHH05809.1"/>
    </source>
</evidence>
<proteinExistence type="predicted"/>
<dbReference type="RefSeq" id="WP_154664464.1">
    <property type="nucleotide sequence ID" value="NZ_BNAP01000062.1"/>
</dbReference>
<comment type="caution">
    <text evidence="1">The sequence shown here is derived from an EMBL/GenBank/DDBJ whole genome shotgun (WGS) entry which is preliminary data.</text>
</comment>
<keyword evidence="2" id="KW-1185">Reference proteome</keyword>
<name>A0A8J3MEP8_9RHOB</name>
<organism evidence="1 2">
    <name type="scientific">Pseudodonghicola xiamenensis</name>
    <dbReference type="NCBI Taxonomy" id="337702"/>
    <lineage>
        <taxon>Bacteria</taxon>
        <taxon>Pseudomonadati</taxon>
        <taxon>Pseudomonadota</taxon>
        <taxon>Alphaproteobacteria</taxon>
        <taxon>Rhodobacterales</taxon>
        <taxon>Paracoccaceae</taxon>
        <taxon>Pseudodonghicola</taxon>
    </lineage>
</organism>
<sequence length="56" mass="6075">MPQWAAEVATFISWRDQVWQAAYAMLAEVEAGTIPAPTPAEVVAALPVIAWPDIHS</sequence>
<reference evidence="1" key="1">
    <citation type="journal article" date="2014" name="Int. J. Syst. Evol. Microbiol.">
        <title>Complete genome sequence of Corynebacterium casei LMG S-19264T (=DSM 44701T), isolated from a smear-ripened cheese.</title>
        <authorList>
            <consortium name="US DOE Joint Genome Institute (JGI-PGF)"/>
            <person name="Walter F."/>
            <person name="Albersmeier A."/>
            <person name="Kalinowski J."/>
            <person name="Ruckert C."/>
        </authorList>
    </citation>
    <scope>NUCLEOTIDE SEQUENCE</scope>
    <source>
        <strain evidence="1">CGMCC 1.7081</strain>
    </source>
</reference>
<dbReference type="EMBL" id="BNAP01000062">
    <property type="protein sequence ID" value="GHH05809.1"/>
    <property type="molecule type" value="Genomic_DNA"/>
</dbReference>
<dbReference type="AlphaFoldDB" id="A0A8J3MEP8"/>
<protein>
    <submittedName>
        <fullName evidence="1">Uncharacterized protein</fullName>
    </submittedName>
</protein>
<reference evidence="1" key="2">
    <citation type="submission" date="2020-09" db="EMBL/GenBank/DDBJ databases">
        <authorList>
            <person name="Sun Q."/>
            <person name="Zhou Y."/>
        </authorList>
    </citation>
    <scope>NUCLEOTIDE SEQUENCE</scope>
    <source>
        <strain evidence="1">CGMCC 1.7081</strain>
    </source>
</reference>
<accession>A0A8J3MEP8</accession>